<name>A0ABS9EM50_9BACT</name>
<evidence type="ECO:0000256" key="2">
    <source>
        <dbReference type="ARBA" id="ARBA00023004"/>
    </source>
</evidence>
<comment type="caution">
    <text evidence="5">The sequence shown here is derived from an EMBL/GenBank/DDBJ whole genome shotgun (WGS) entry which is preliminary data.</text>
</comment>
<dbReference type="PANTHER" id="PTHR43432:SF6">
    <property type="entry name" value="RADICAL SAM CORE DOMAIN-CONTAINING PROTEIN"/>
    <property type="match status" value="1"/>
</dbReference>
<sequence>MTLDRDEKDGDTAHGKIAVGQVWTKSLISVSKIPGVDFTVNPYVGCPHKCIYCYAEFIKQHTDHTEDWGDFVDLKRCHARLPYKKMQGKTVVMCSSTDGYNPLELRFEATREILEDMVFSQCDFDLMILTKGYAVVRDIDLLLKLKAKVGISMNSLDESFRVKAEPRASSVRKRLEALRLLREAGLETWIFMSPIFPGITDFRAVIDATRPWTCEYGFENLKLNGPFRPRVLEMIRREYPELIPLYRRIFVEKDYGYWDELSWEIRSHCRKLGLRFGVYF</sequence>
<evidence type="ECO:0000256" key="3">
    <source>
        <dbReference type="ARBA" id="ARBA00023014"/>
    </source>
</evidence>
<evidence type="ECO:0000259" key="4">
    <source>
        <dbReference type="Pfam" id="PF04055"/>
    </source>
</evidence>
<keyword evidence="6" id="KW-1185">Reference proteome</keyword>
<keyword evidence="2" id="KW-0408">Iron</keyword>
<dbReference type="Pfam" id="PF04055">
    <property type="entry name" value="Radical_SAM"/>
    <property type="match status" value="1"/>
</dbReference>
<protein>
    <submittedName>
        <fullName evidence="5">Radical SAM protein</fullName>
    </submittedName>
</protein>
<organism evidence="5 6">
    <name type="scientific">Dethiosulfovibrio marinus</name>
    <dbReference type="NCBI Taxonomy" id="133532"/>
    <lineage>
        <taxon>Bacteria</taxon>
        <taxon>Thermotogati</taxon>
        <taxon>Synergistota</taxon>
        <taxon>Synergistia</taxon>
        <taxon>Synergistales</taxon>
        <taxon>Dethiosulfovibrionaceae</taxon>
        <taxon>Dethiosulfovibrio</taxon>
    </lineage>
</organism>
<dbReference type="SFLD" id="SFLDG01084">
    <property type="entry name" value="Uncharacterised_Radical_SAM_Su"/>
    <property type="match status" value="1"/>
</dbReference>
<evidence type="ECO:0000256" key="1">
    <source>
        <dbReference type="ARBA" id="ARBA00022723"/>
    </source>
</evidence>
<gene>
    <name evidence="5" type="ORF">L2W38_05555</name>
</gene>
<dbReference type="RefSeq" id="WP_005659912.1">
    <property type="nucleotide sequence ID" value="NZ_JAKGUD010000004.1"/>
</dbReference>
<evidence type="ECO:0000313" key="5">
    <source>
        <dbReference type="EMBL" id="MCF4142273.1"/>
    </source>
</evidence>
<dbReference type="PANTHER" id="PTHR43432">
    <property type="entry name" value="SLR0285 PROTEIN"/>
    <property type="match status" value="1"/>
</dbReference>
<proteinExistence type="predicted"/>
<dbReference type="EMBL" id="JAKGUD010000004">
    <property type="protein sequence ID" value="MCF4142273.1"/>
    <property type="molecule type" value="Genomic_DNA"/>
</dbReference>
<dbReference type="CDD" id="cd01335">
    <property type="entry name" value="Radical_SAM"/>
    <property type="match status" value="1"/>
</dbReference>
<dbReference type="InterPro" id="IPR007197">
    <property type="entry name" value="rSAM"/>
</dbReference>
<dbReference type="InterPro" id="IPR040086">
    <property type="entry name" value="MJ0683-like"/>
</dbReference>
<keyword evidence="1" id="KW-0479">Metal-binding</keyword>
<feature type="domain" description="Radical SAM core" evidence="4">
    <location>
        <begin position="40"/>
        <end position="201"/>
    </location>
</feature>
<dbReference type="Gene3D" id="3.80.30.30">
    <property type="match status" value="1"/>
</dbReference>
<keyword evidence="3" id="KW-0411">Iron-sulfur</keyword>
<reference evidence="5 6" key="1">
    <citation type="submission" date="2022-01" db="EMBL/GenBank/DDBJ databases">
        <title>Dethiosulfovibrio faecalis sp. nov., a novel proteolytic, non-sulfur-reducing bacterium isolated from a marine aquaculture solid waste bioreactor.</title>
        <authorList>
            <person name="Grabowski S."/>
            <person name="Apolinario E."/>
            <person name="Schneider N."/>
            <person name="Marshall C.W."/>
            <person name="Sowers K.R."/>
        </authorList>
    </citation>
    <scope>NUCLEOTIDE SEQUENCE [LARGE SCALE GENOMIC DNA]</scope>
    <source>
        <strain evidence="5 6">DSM 12537</strain>
    </source>
</reference>
<accession>A0ABS9EM50</accession>
<evidence type="ECO:0000313" key="6">
    <source>
        <dbReference type="Proteomes" id="UP001200430"/>
    </source>
</evidence>
<dbReference type="SUPFAM" id="SSF102114">
    <property type="entry name" value="Radical SAM enzymes"/>
    <property type="match status" value="1"/>
</dbReference>
<dbReference type="InterPro" id="IPR058240">
    <property type="entry name" value="rSAM_sf"/>
</dbReference>
<dbReference type="Proteomes" id="UP001200430">
    <property type="component" value="Unassembled WGS sequence"/>
</dbReference>
<dbReference type="SFLD" id="SFLDS00029">
    <property type="entry name" value="Radical_SAM"/>
    <property type="match status" value="1"/>
</dbReference>